<dbReference type="InterPro" id="IPR032675">
    <property type="entry name" value="LRR_dom_sf"/>
</dbReference>
<evidence type="ECO:0008006" key="3">
    <source>
        <dbReference type="Google" id="ProtNLM"/>
    </source>
</evidence>
<reference evidence="1 2" key="1">
    <citation type="submission" date="2017-03" db="EMBL/GenBank/DDBJ databases">
        <title>Genome Survey of Euroglyphus maynei.</title>
        <authorList>
            <person name="Arlian L.G."/>
            <person name="Morgan M.S."/>
            <person name="Rider S.D."/>
        </authorList>
    </citation>
    <scope>NUCLEOTIDE SEQUENCE [LARGE SCALE GENOMIC DNA]</scope>
    <source>
        <strain evidence="1">Arlian Lab</strain>
        <tissue evidence="1">Whole body</tissue>
    </source>
</reference>
<organism evidence="1 2">
    <name type="scientific">Euroglyphus maynei</name>
    <name type="common">Mayne's house dust mite</name>
    <dbReference type="NCBI Taxonomy" id="6958"/>
    <lineage>
        <taxon>Eukaryota</taxon>
        <taxon>Metazoa</taxon>
        <taxon>Ecdysozoa</taxon>
        <taxon>Arthropoda</taxon>
        <taxon>Chelicerata</taxon>
        <taxon>Arachnida</taxon>
        <taxon>Acari</taxon>
        <taxon>Acariformes</taxon>
        <taxon>Sarcoptiformes</taxon>
        <taxon>Astigmata</taxon>
        <taxon>Psoroptidia</taxon>
        <taxon>Analgoidea</taxon>
        <taxon>Pyroglyphidae</taxon>
        <taxon>Pyroglyphinae</taxon>
        <taxon>Euroglyphus</taxon>
    </lineage>
</organism>
<keyword evidence="2" id="KW-1185">Reference proteome</keyword>
<protein>
    <recommendedName>
        <fullName evidence="3">Leucine rich repeat containing protein</fullName>
    </recommendedName>
</protein>
<dbReference type="Pfam" id="PF13306">
    <property type="entry name" value="LRR_5"/>
    <property type="match status" value="1"/>
</dbReference>
<sequence>MPKYDRRNVECNDPNLITNECHSSVITCIGNRMTQLRQIFQQIPPKNGENVRTIEWFYMIDTGLESLENNLFENIHFENVYLQNCPKLLFLNEYTFGNESRLFVRNIYLNTTNLSDHSRLKRKTFKALSSLRNLNVLEFQSHSIRTLPYKAFNKFTNVKIIRFYNPEQRGHLIRIESKAFYRATFVEEIDLKNNQIKQIGSYAFQFQRYSPHELRIYLSGNDLHTDSFELNAFNGCNGRNVILYLGDYGHCNLMLKTLKQNIFESFLWENDKNIIDMYGCPLICDEQMDWILIDSNNRNNYRYQIRNLICYNKTKLIDTDRYNYYNVYQ</sequence>
<dbReference type="Proteomes" id="UP000194236">
    <property type="component" value="Unassembled WGS sequence"/>
</dbReference>
<dbReference type="AlphaFoldDB" id="A0A1Y3BAX7"/>
<dbReference type="OrthoDB" id="6494448at2759"/>
<dbReference type="Gene3D" id="3.80.10.10">
    <property type="entry name" value="Ribonuclease Inhibitor"/>
    <property type="match status" value="2"/>
</dbReference>
<comment type="caution">
    <text evidence="1">The sequence shown here is derived from an EMBL/GenBank/DDBJ whole genome shotgun (WGS) entry which is preliminary data.</text>
</comment>
<evidence type="ECO:0000313" key="2">
    <source>
        <dbReference type="Proteomes" id="UP000194236"/>
    </source>
</evidence>
<gene>
    <name evidence="1" type="ORF">BLA29_005528</name>
</gene>
<evidence type="ECO:0000313" key="1">
    <source>
        <dbReference type="EMBL" id="OTF78029.1"/>
    </source>
</evidence>
<name>A0A1Y3BAX7_EURMA</name>
<dbReference type="SUPFAM" id="SSF52058">
    <property type="entry name" value="L domain-like"/>
    <property type="match status" value="1"/>
</dbReference>
<dbReference type="InterPro" id="IPR026906">
    <property type="entry name" value="LRR_5"/>
</dbReference>
<dbReference type="EMBL" id="MUJZ01029803">
    <property type="protein sequence ID" value="OTF78029.1"/>
    <property type="molecule type" value="Genomic_DNA"/>
</dbReference>
<accession>A0A1Y3BAX7</accession>
<proteinExistence type="predicted"/>